<evidence type="ECO:0000256" key="7">
    <source>
        <dbReference type="ARBA" id="ARBA00022827"/>
    </source>
</evidence>
<comment type="subcellular location">
    <subcellularLocation>
        <location evidence="10">Cytoplasm</location>
    </subcellularLocation>
</comment>
<dbReference type="HAMAP" id="MF_01102">
    <property type="entry name" value="MnmC"/>
    <property type="match status" value="1"/>
</dbReference>
<sequence length="683" mass="73984">MHKSGTDTTRTTSVELSWADGQPFSRQFDDVYFSSANGLEESRYVFLQHNHLAKRWQSLPERGHFTIGETGFGTGLNFLAAAELWLNTAPATATLHFVSVEKFPLNRSDLTQALALWPQLAPLAEQLVAAYPLQPEQEIYPIAIANGRVKLTLMIGEAVAALRHQEHRQHPQFTLPKMRIDAWFLDGFAPAKNPDMWSPALFQQLVALSQPGTSLATFTSAGSVRRGLQAAGFQTEKAKGFGQKREMLTALLPHGTPEAATAPCAASAPADHPKPKSPWAHTRCQPAGRRALVIGAGIAGSHTAHALAKRGWQVIVVDAGSGPANGASGNAQGVVYAKLSPQRHPQGRFNLAALQFALNTYGEFWTAQPEHGAPCGVLQLAHEKDTEAEQRAALATLPSGFARWMSAPEASAQAGLALSEGGTWLPSAGWLNPTALCHWLLQHPNIQTQFNAPVQTLNPQPAGRWSAATESGELEADLVVVACAHHALQFPQCNHLPLKAIRGQVTRLPSQPPLAPLRCVITREGYTAPLYEGQHSVGATFNLKDTRTDLCPIDHQTNLQTLRSLLPELEDIDQDALSGRVGFRCTAPDYLPIAGPVPNAEAMTDIYAGLRRNARAAIAAAPAYWPNLLINTAHGSRGLAYTPLCAEWLASIADNSPWPLHPDLALALHPARFLMRDIARRKR</sequence>
<dbReference type="Gene3D" id="3.30.9.10">
    <property type="entry name" value="D-Amino Acid Oxidase, subunit A, domain 2"/>
    <property type="match status" value="1"/>
</dbReference>
<dbReference type="InterPro" id="IPR017610">
    <property type="entry name" value="tRNA_S-uridine_synth_MnmC_C"/>
</dbReference>
<comment type="function">
    <text evidence="10">Catalyzes the last two steps in the biosynthesis of 5-methylaminomethyl-2-thiouridine (mnm(5)s(2)U) at the wobble position (U34) in tRNA. Catalyzes the FAD-dependent demodification of cmnm(5)s(2)U34 to nm(5)s(2)U34, followed by the transfer of a methyl group from S-adenosyl-L-methionine to nm(5)s(2)U34, to form mnm(5)s(2)U34.</text>
</comment>
<evidence type="ECO:0000256" key="2">
    <source>
        <dbReference type="ARBA" id="ARBA00022603"/>
    </source>
</evidence>
<dbReference type="EC" id="1.5.-.-" evidence="10"/>
<keyword evidence="6 10" id="KW-0819">tRNA processing</keyword>
<keyword evidence="8 10" id="KW-0560">Oxidoreductase</keyword>
<dbReference type="Gene3D" id="3.50.50.60">
    <property type="entry name" value="FAD/NAD(P)-binding domain"/>
    <property type="match status" value="1"/>
</dbReference>
<dbReference type="InterPro" id="IPR029063">
    <property type="entry name" value="SAM-dependent_MTases_sf"/>
</dbReference>
<dbReference type="InterPro" id="IPR008471">
    <property type="entry name" value="MnmC-like_methylTransf"/>
</dbReference>
<keyword evidence="5 10" id="KW-0949">S-adenosyl-L-methionine</keyword>
<evidence type="ECO:0000313" key="15">
    <source>
        <dbReference type="Proteomes" id="UP000559987"/>
    </source>
</evidence>
<dbReference type="NCBIfam" id="TIGR03197">
    <property type="entry name" value="MnmC_Cterm"/>
    <property type="match status" value="1"/>
</dbReference>
<evidence type="ECO:0000256" key="10">
    <source>
        <dbReference type="HAMAP-Rule" id="MF_01102"/>
    </source>
</evidence>
<comment type="cofactor">
    <cofactor evidence="10">
        <name>FAD</name>
        <dbReference type="ChEBI" id="CHEBI:57692"/>
    </cofactor>
</comment>
<dbReference type="InterPro" id="IPR006076">
    <property type="entry name" value="FAD-dep_OxRdtase"/>
</dbReference>
<dbReference type="InterPro" id="IPR047785">
    <property type="entry name" value="tRNA_MNMC2"/>
</dbReference>
<evidence type="ECO:0000259" key="13">
    <source>
        <dbReference type="Pfam" id="PF05430"/>
    </source>
</evidence>
<keyword evidence="1 10" id="KW-0963">Cytoplasm</keyword>
<evidence type="ECO:0000256" key="6">
    <source>
        <dbReference type="ARBA" id="ARBA00022694"/>
    </source>
</evidence>
<comment type="caution">
    <text evidence="14">The sequence shown here is derived from an EMBL/GenBank/DDBJ whole genome shotgun (WGS) entry which is preliminary data.</text>
</comment>
<keyword evidence="15" id="KW-1185">Reference proteome</keyword>
<dbReference type="InterPro" id="IPR023032">
    <property type="entry name" value="tRNA_MAMT_biosynth_bifunc_MnmC"/>
</dbReference>
<protein>
    <recommendedName>
        <fullName evidence="10">tRNA 5-methylaminomethyl-2-thiouridine biosynthesis bifunctional protein MnmC</fullName>
        <shortName evidence="10">tRNA mnm(5)s(2)U biosynthesis bifunctional protein</shortName>
    </recommendedName>
    <domain>
        <recommendedName>
            <fullName evidence="10">tRNA (mnm(5)s(2)U34)-methyltransferase</fullName>
            <ecNumber evidence="10">2.1.1.61</ecNumber>
        </recommendedName>
    </domain>
    <domain>
        <recommendedName>
            <fullName evidence="10">FAD-dependent cmnm(5)s(2)U34 oxidoreductase</fullName>
            <ecNumber evidence="10">1.5.-.-</ecNumber>
        </recommendedName>
    </domain>
</protein>
<dbReference type="GO" id="GO:0016645">
    <property type="term" value="F:oxidoreductase activity, acting on the CH-NH group of donors"/>
    <property type="evidence" value="ECO:0007669"/>
    <property type="project" value="InterPro"/>
</dbReference>
<evidence type="ECO:0000256" key="5">
    <source>
        <dbReference type="ARBA" id="ARBA00022691"/>
    </source>
</evidence>
<reference evidence="14 15" key="1">
    <citation type="submission" date="2020-08" db="EMBL/GenBank/DDBJ databases">
        <title>Genomic Encyclopedia of Type Strains, Phase III (KMG-III): the genomes of soil and plant-associated and newly described type strains.</title>
        <authorList>
            <person name="Whitman W."/>
        </authorList>
    </citation>
    <scope>NUCLEOTIDE SEQUENCE [LARGE SCALE GENOMIC DNA]</scope>
    <source>
        <strain evidence="14 15">CECT 8571</strain>
    </source>
</reference>
<feature type="domain" description="MnmC-like methyltransferase" evidence="13">
    <location>
        <begin position="119"/>
        <end position="252"/>
    </location>
</feature>
<evidence type="ECO:0000256" key="8">
    <source>
        <dbReference type="ARBA" id="ARBA00023002"/>
    </source>
</evidence>
<feature type="region of interest" description="FAD-dependent cmnm(5)s(2)U34 oxidoreductase" evidence="10">
    <location>
        <begin position="294"/>
        <end position="683"/>
    </location>
</feature>
<feature type="region of interest" description="tRNA (mnm(5)s(2)U34)-methyltransferase" evidence="10">
    <location>
        <begin position="1"/>
        <end position="253"/>
    </location>
</feature>
<dbReference type="GO" id="GO:0050660">
    <property type="term" value="F:flavin adenine dinucleotide binding"/>
    <property type="evidence" value="ECO:0007669"/>
    <property type="project" value="UniProtKB-UniRule"/>
</dbReference>
<feature type="domain" description="FAD dependent oxidoreductase" evidence="12">
    <location>
        <begin position="291"/>
        <end position="651"/>
    </location>
</feature>
<keyword evidence="7 10" id="KW-0274">FAD</keyword>
<accession>A0A839UM42</accession>
<evidence type="ECO:0000256" key="9">
    <source>
        <dbReference type="ARBA" id="ARBA00023268"/>
    </source>
</evidence>
<dbReference type="NCBIfam" id="NF033855">
    <property type="entry name" value="tRNA_MNMC2"/>
    <property type="match status" value="1"/>
</dbReference>
<keyword evidence="4 10" id="KW-0808">Transferase</keyword>
<organism evidence="14 15">
    <name type="scientific">Simiduia aestuariiviva</name>
    <dbReference type="NCBI Taxonomy" id="1510459"/>
    <lineage>
        <taxon>Bacteria</taxon>
        <taxon>Pseudomonadati</taxon>
        <taxon>Pseudomonadota</taxon>
        <taxon>Gammaproteobacteria</taxon>
        <taxon>Cellvibrionales</taxon>
        <taxon>Cellvibrionaceae</taxon>
        <taxon>Simiduia</taxon>
    </lineage>
</organism>
<dbReference type="PANTHER" id="PTHR13847">
    <property type="entry name" value="SARCOSINE DEHYDROGENASE-RELATED"/>
    <property type="match status" value="1"/>
</dbReference>
<feature type="region of interest" description="Disordered" evidence="11">
    <location>
        <begin position="259"/>
        <end position="282"/>
    </location>
</feature>
<dbReference type="NCBIfam" id="NF002481">
    <property type="entry name" value="PRK01747.1-2"/>
    <property type="match status" value="1"/>
</dbReference>
<keyword evidence="3 10" id="KW-0285">Flavoprotein</keyword>
<dbReference type="Pfam" id="PF05430">
    <property type="entry name" value="Methyltransf_30"/>
    <property type="match status" value="1"/>
</dbReference>
<comment type="catalytic activity">
    <reaction evidence="10">
        <text>5-aminomethyl-2-thiouridine(34) in tRNA + S-adenosyl-L-methionine = 5-methylaminomethyl-2-thiouridine(34) in tRNA + S-adenosyl-L-homocysteine + H(+)</text>
        <dbReference type="Rhea" id="RHEA:19569"/>
        <dbReference type="Rhea" id="RHEA-COMP:10195"/>
        <dbReference type="Rhea" id="RHEA-COMP:10197"/>
        <dbReference type="ChEBI" id="CHEBI:15378"/>
        <dbReference type="ChEBI" id="CHEBI:57856"/>
        <dbReference type="ChEBI" id="CHEBI:59789"/>
        <dbReference type="ChEBI" id="CHEBI:74454"/>
        <dbReference type="ChEBI" id="CHEBI:74455"/>
        <dbReference type="EC" id="2.1.1.61"/>
    </reaction>
</comment>
<dbReference type="PANTHER" id="PTHR13847:SF283">
    <property type="entry name" value="TRNA 5-METHYLAMINOMETHYL-2-THIOURIDINE BIOSYNTHESIS BIFUNCTIONAL PROTEIN MNMC"/>
    <property type="match status" value="1"/>
</dbReference>
<dbReference type="Pfam" id="PF01266">
    <property type="entry name" value="DAO"/>
    <property type="match status" value="1"/>
</dbReference>
<keyword evidence="9 10" id="KW-0511">Multifunctional enzyme</keyword>
<dbReference type="SUPFAM" id="SSF51905">
    <property type="entry name" value="FAD/NAD(P)-binding domain"/>
    <property type="match status" value="1"/>
</dbReference>
<dbReference type="EC" id="2.1.1.61" evidence="10"/>
<evidence type="ECO:0000256" key="3">
    <source>
        <dbReference type="ARBA" id="ARBA00022630"/>
    </source>
</evidence>
<feature type="compositionally biased region" description="Low complexity" evidence="11">
    <location>
        <begin position="259"/>
        <end position="270"/>
    </location>
</feature>
<evidence type="ECO:0000313" key="14">
    <source>
        <dbReference type="EMBL" id="MBB3168773.1"/>
    </source>
</evidence>
<evidence type="ECO:0000259" key="12">
    <source>
        <dbReference type="Pfam" id="PF01266"/>
    </source>
</evidence>
<evidence type="ECO:0000256" key="1">
    <source>
        <dbReference type="ARBA" id="ARBA00022490"/>
    </source>
</evidence>
<dbReference type="RefSeq" id="WP_183910223.1">
    <property type="nucleotide sequence ID" value="NZ_JACHXZ010000002.1"/>
</dbReference>
<dbReference type="GO" id="GO:0005737">
    <property type="term" value="C:cytoplasm"/>
    <property type="evidence" value="ECO:0007669"/>
    <property type="project" value="UniProtKB-SubCell"/>
</dbReference>
<dbReference type="GO" id="GO:0002097">
    <property type="term" value="P:tRNA wobble base modification"/>
    <property type="evidence" value="ECO:0007669"/>
    <property type="project" value="UniProtKB-UniRule"/>
</dbReference>
<dbReference type="EMBL" id="JACHXZ010000002">
    <property type="protein sequence ID" value="MBB3168773.1"/>
    <property type="molecule type" value="Genomic_DNA"/>
</dbReference>
<evidence type="ECO:0000256" key="11">
    <source>
        <dbReference type="SAM" id="MobiDB-lite"/>
    </source>
</evidence>
<name>A0A839UM42_9GAMM</name>
<proteinExistence type="inferred from homology"/>
<dbReference type="SUPFAM" id="SSF54373">
    <property type="entry name" value="FAD-linked reductases, C-terminal domain"/>
    <property type="match status" value="1"/>
</dbReference>
<comment type="similarity">
    <text evidence="10">In the C-terminal section; belongs to the DAO family.</text>
</comment>
<evidence type="ECO:0000256" key="4">
    <source>
        <dbReference type="ARBA" id="ARBA00022679"/>
    </source>
</evidence>
<dbReference type="GO" id="GO:0004808">
    <property type="term" value="F:tRNA (5-methylaminomethyl-2-thiouridylate)(34)-methyltransferase activity"/>
    <property type="evidence" value="ECO:0007669"/>
    <property type="project" value="UniProtKB-EC"/>
</dbReference>
<comment type="similarity">
    <text evidence="10">In the N-terminal section; belongs to the methyltransferase superfamily. tRNA (mnm(5)s(2)U34)-methyltransferase family.</text>
</comment>
<dbReference type="Gene3D" id="3.40.50.150">
    <property type="entry name" value="Vaccinia Virus protein VP39"/>
    <property type="match status" value="1"/>
</dbReference>
<gene>
    <name evidence="10" type="primary">mnmC</name>
    <name evidence="14" type="ORF">FHS30_001957</name>
</gene>
<keyword evidence="2 10" id="KW-0489">Methyltransferase</keyword>
<dbReference type="Proteomes" id="UP000559987">
    <property type="component" value="Unassembled WGS sequence"/>
</dbReference>
<dbReference type="GO" id="GO:0032259">
    <property type="term" value="P:methylation"/>
    <property type="evidence" value="ECO:0007669"/>
    <property type="project" value="UniProtKB-KW"/>
</dbReference>
<dbReference type="InterPro" id="IPR036188">
    <property type="entry name" value="FAD/NAD-bd_sf"/>
</dbReference>
<dbReference type="AlphaFoldDB" id="A0A839UM42"/>